<dbReference type="InterPro" id="IPR041588">
    <property type="entry name" value="Integrase_H2C2"/>
</dbReference>
<dbReference type="PROSITE" id="PS50878">
    <property type="entry name" value="RT_POL"/>
    <property type="match status" value="1"/>
</dbReference>
<dbReference type="InterPro" id="IPR001584">
    <property type="entry name" value="Integrase_cat-core"/>
</dbReference>
<dbReference type="GO" id="GO:0015074">
    <property type="term" value="P:DNA integration"/>
    <property type="evidence" value="ECO:0007669"/>
    <property type="project" value="InterPro"/>
</dbReference>
<evidence type="ECO:0000313" key="10">
    <source>
        <dbReference type="EMBL" id="KAG1301832.1"/>
    </source>
</evidence>
<dbReference type="Pfam" id="PF00665">
    <property type="entry name" value="rve"/>
    <property type="match status" value="1"/>
</dbReference>
<dbReference type="FunFam" id="3.30.420.10:FF:000032">
    <property type="entry name" value="Retrovirus-related Pol polyprotein from transposon 297-like Protein"/>
    <property type="match status" value="1"/>
</dbReference>
<reference evidence="10" key="1">
    <citation type="journal article" date="2020" name="Microb. Genom.">
        <title>Genetic diversity of clinical and environmental Mucorales isolates obtained from an investigation of mucormycosis cases among solid organ transplant recipients.</title>
        <authorList>
            <person name="Nguyen M.H."/>
            <person name="Kaul D."/>
            <person name="Muto C."/>
            <person name="Cheng S.J."/>
            <person name="Richter R.A."/>
            <person name="Bruno V.M."/>
            <person name="Liu G."/>
            <person name="Beyhan S."/>
            <person name="Sundermann A.J."/>
            <person name="Mounaud S."/>
            <person name="Pasculle A.W."/>
            <person name="Nierman W.C."/>
            <person name="Driscoll E."/>
            <person name="Cumbie R."/>
            <person name="Clancy C.J."/>
            <person name="Dupont C.L."/>
        </authorList>
    </citation>
    <scope>NUCLEOTIDE SEQUENCE</scope>
    <source>
        <strain evidence="10">GL11</strain>
    </source>
</reference>
<dbReference type="Pfam" id="PF17917">
    <property type="entry name" value="RT_RNaseH"/>
    <property type="match status" value="1"/>
</dbReference>
<dbReference type="SUPFAM" id="SSF56672">
    <property type="entry name" value="DNA/RNA polymerases"/>
    <property type="match status" value="1"/>
</dbReference>
<dbReference type="GO" id="GO:0003676">
    <property type="term" value="F:nucleic acid binding"/>
    <property type="evidence" value="ECO:0007669"/>
    <property type="project" value="InterPro"/>
</dbReference>
<keyword evidence="11" id="KW-1185">Reference proteome</keyword>
<evidence type="ECO:0000256" key="6">
    <source>
        <dbReference type="ARBA" id="ARBA00022918"/>
    </source>
</evidence>
<dbReference type="GO" id="GO:0016787">
    <property type="term" value="F:hydrolase activity"/>
    <property type="evidence" value="ECO:0007669"/>
    <property type="project" value="UniProtKB-KW"/>
</dbReference>
<dbReference type="Gene3D" id="3.30.420.10">
    <property type="entry name" value="Ribonuclease H-like superfamily/Ribonuclease H"/>
    <property type="match status" value="1"/>
</dbReference>
<dbReference type="GO" id="GO:0003964">
    <property type="term" value="F:RNA-directed DNA polymerase activity"/>
    <property type="evidence" value="ECO:0007669"/>
    <property type="project" value="UniProtKB-KW"/>
</dbReference>
<keyword evidence="4" id="KW-0255">Endonuclease</keyword>
<dbReference type="Gene3D" id="3.10.10.10">
    <property type="entry name" value="HIV Type 1 Reverse Transcriptase, subunit A, domain 1"/>
    <property type="match status" value="1"/>
</dbReference>
<dbReference type="EMBL" id="JAANQT010002792">
    <property type="protein sequence ID" value="KAG1301832.1"/>
    <property type="molecule type" value="Genomic_DNA"/>
</dbReference>
<keyword evidence="3" id="KW-0540">Nuclease</keyword>
<keyword evidence="2" id="KW-0548">Nucleotidyltransferase</keyword>
<keyword evidence="5" id="KW-0378">Hydrolase</keyword>
<evidence type="ECO:0000256" key="7">
    <source>
        <dbReference type="SAM" id="MobiDB-lite"/>
    </source>
</evidence>
<keyword evidence="1" id="KW-0808">Transferase</keyword>
<dbReference type="CDD" id="cd01647">
    <property type="entry name" value="RT_LTR"/>
    <property type="match status" value="1"/>
</dbReference>
<dbReference type="InterPro" id="IPR000477">
    <property type="entry name" value="RT_dom"/>
</dbReference>
<evidence type="ECO:0000256" key="2">
    <source>
        <dbReference type="ARBA" id="ARBA00022695"/>
    </source>
</evidence>
<dbReference type="Pfam" id="PF17921">
    <property type="entry name" value="Integrase_H2C2"/>
    <property type="match status" value="1"/>
</dbReference>
<dbReference type="InterPro" id="IPR012337">
    <property type="entry name" value="RNaseH-like_sf"/>
</dbReference>
<dbReference type="SUPFAM" id="SSF53098">
    <property type="entry name" value="Ribonuclease H-like"/>
    <property type="match status" value="1"/>
</dbReference>
<evidence type="ECO:0000259" key="8">
    <source>
        <dbReference type="PROSITE" id="PS50878"/>
    </source>
</evidence>
<feature type="compositionally biased region" description="Basic and acidic residues" evidence="7">
    <location>
        <begin position="843"/>
        <end position="854"/>
    </location>
</feature>
<dbReference type="GO" id="GO:0005634">
    <property type="term" value="C:nucleus"/>
    <property type="evidence" value="ECO:0007669"/>
    <property type="project" value="UniProtKB-ARBA"/>
</dbReference>
<accession>A0A9P6WZ54</accession>
<comment type="caution">
    <text evidence="10">The sequence shown here is derived from an EMBL/GenBank/DDBJ whole genome shotgun (WGS) entry which is preliminary data.</text>
</comment>
<sequence length="865" mass="99404">MIETEYSHLVTETKYQSITNAPYKHRIDTGDALPVAKRDYRRSHKENMEIQQEVDKMLAAKVIIPSNSDWCSPVVLAPKPDGTKRFCVDYRGLNKVTIKDKYPIPRISELLDSLHGSKYFSCIDLKSGYWQLPMDPQDAKKTAFIANGSFYEFTCLPFGVVNGPSSFMRFMHGVLRGVKNTMVYLDDVIIYSKTKEQHVQDLRNVLTKLDQYNLKISLKKCQFFQQEVKFLGFLQIYQQWPSPYTTYCKKQEKFIWNDKAQAAFEALKQRMVELPTLAYPDTEAPYDLHSDASDYGLGAVLVQRSRPIAYASRTLQPAELNYSTTEKECLAVVWALNYFYPYLYGADFTIYTDHAALRSILATKMPRGRIARWILTIQAYRFTVIHKKGSLNADADALSRLYEKQNQQDIAQLSMEEFKRHQEDDKIIQVLKGEKKDCYVITNGLLCYKKKDDKLVPILPQMMVETVISKYHDGITGGHFGIDKTVDKIKEVAWWPNMVEDVKEYIRTCPACQIYKVRNDSIVAPMKPILPRYTGDIWAADIAELLKSNNGNTYMLVLVEYLSKWAITVALPSFSTDHVAQVLLYDVVLKFGVPSRLITDNGSNFVSEAMAMVCSRLGIKRALTSVEHPQTDGLVERMNRTIKISLAAYVGKDNKLDWDTYLPFVTFAYNTATQASTGFSPFEILFGRKAVLPLNEELIIDPKTYETESWINYLNTYLPLVHGEAIENLKKAQERQKKFYDDRRTIKHDYKSGDLIVRRNLLKTSFPKERWTGPWMVLRKNNEDGTSYVIQKPGDSNNHTTTANVKHMRPWFSRNDQSNEQVLLGGDNVIDQSGSAHARKRHWQNDELAKDSTLKKPPLSQIKHI</sequence>
<evidence type="ECO:0000259" key="9">
    <source>
        <dbReference type="PROSITE" id="PS50994"/>
    </source>
</evidence>
<evidence type="ECO:0000313" key="11">
    <source>
        <dbReference type="Proteomes" id="UP000716291"/>
    </source>
</evidence>
<name>A0A9P6WZ54_RHIOR</name>
<evidence type="ECO:0000256" key="5">
    <source>
        <dbReference type="ARBA" id="ARBA00022801"/>
    </source>
</evidence>
<dbReference type="GO" id="GO:0004519">
    <property type="term" value="F:endonuclease activity"/>
    <property type="evidence" value="ECO:0007669"/>
    <property type="project" value="UniProtKB-KW"/>
</dbReference>
<dbReference type="Proteomes" id="UP000716291">
    <property type="component" value="Unassembled WGS sequence"/>
</dbReference>
<dbReference type="PANTHER" id="PTHR37984">
    <property type="entry name" value="PROTEIN CBG26694"/>
    <property type="match status" value="1"/>
</dbReference>
<feature type="domain" description="Integrase catalytic" evidence="9">
    <location>
        <begin position="527"/>
        <end position="689"/>
    </location>
</feature>
<keyword evidence="6" id="KW-0695">RNA-directed DNA polymerase</keyword>
<dbReference type="AlphaFoldDB" id="A0A9P6WZ54"/>
<dbReference type="Gene3D" id="1.10.340.70">
    <property type="match status" value="1"/>
</dbReference>
<proteinExistence type="predicted"/>
<dbReference type="InterPro" id="IPR050951">
    <property type="entry name" value="Retrovirus_Pol_polyprotein"/>
</dbReference>
<dbReference type="InterPro" id="IPR041373">
    <property type="entry name" value="RT_RNaseH"/>
</dbReference>
<dbReference type="Gene3D" id="3.30.70.270">
    <property type="match status" value="1"/>
</dbReference>
<dbReference type="PANTHER" id="PTHR37984:SF5">
    <property type="entry name" value="PROTEIN NYNRIN-LIKE"/>
    <property type="match status" value="1"/>
</dbReference>
<evidence type="ECO:0000256" key="4">
    <source>
        <dbReference type="ARBA" id="ARBA00022759"/>
    </source>
</evidence>
<evidence type="ECO:0000256" key="3">
    <source>
        <dbReference type="ARBA" id="ARBA00022722"/>
    </source>
</evidence>
<protein>
    <submittedName>
        <fullName evidence="10">Uncharacterized protein</fullName>
    </submittedName>
</protein>
<feature type="domain" description="Reverse transcriptase" evidence="8">
    <location>
        <begin position="58"/>
        <end position="235"/>
    </location>
</feature>
<evidence type="ECO:0000256" key="1">
    <source>
        <dbReference type="ARBA" id="ARBA00022679"/>
    </source>
</evidence>
<dbReference type="PROSITE" id="PS50994">
    <property type="entry name" value="INTEGRASE"/>
    <property type="match status" value="1"/>
</dbReference>
<dbReference type="CDD" id="cd09274">
    <property type="entry name" value="RNase_HI_RT_Ty3"/>
    <property type="match status" value="1"/>
</dbReference>
<dbReference type="Gene3D" id="3.10.20.370">
    <property type="match status" value="1"/>
</dbReference>
<dbReference type="InterPro" id="IPR043502">
    <property type="entry name" value="DNA/RNA_pol_sf"/>
</dbReference>
<dbReference type="Pfam" id="PF00078">
    <property type="entry name" value="RVT_1"/>
    <property type="match status" value="1"/>
</dbReference>
<dbReference type="FunFam" id="1.10.340.70:FF:000001">
    <property type="entry name" value="Retrovirus-related Pol polyprotein from transposon gypsy-like Protein"/>
    <property type="match status" value="1"/>
</dbReference>
<organism evidence="10 11">
    <name type="scientific">Rhizopus oryzae</name>
    <name type="common">Mucormycosis agent</name>
    <name type="synonym">Rhizopus arrhizus var. delemar</name>
    <dbReference type="NCBI Taxonomy" id="64495"/>
    <lineage>
        <taxon>Eukaryota</taxon>
        <taxon>Fungi</taxon>
        <taxon>Fungi incertae sedis</taxon>
        <taxon>Mucoromycota</taxon>
        <taxon>Mucoromycotina</taxon>
        <taxon>Mucoromycetes</taxon>
        <taxon>Mucorales</taxon>
        <taxon>Mucorineae</taxon>
        <taxon>Rhizopodaceae</taxon>
        <taxon>Rhizopus</taxon>
    </lineage>
</organism>
<gene>
    <name evidence="10" type="ORF">G6F64_011451</name>
</gene>
<dbReference type="InterPro" id="IPR043128">
    <property type="entry name" value="Rev_trsase/Diguanyl_cyclase"/>
</dbReference>
<feature type="region of interest" description="Disordered" evidence="7">
    <location>
        <begin position="830"/>
        <end position="865"/>
    </location>
</feature>
<dbReference type="InterPro" id="IPR036397">
    <property type="entry name" value="RNaseH_sf"/>
</dbReference>
<dbReference type="FunFam" id="3.10.20.370:FF:000001">
    <property type="entry name" value="Retrovirus-related Pol polyprotein from transposon 17.6-like protein"/>
    <property type="match status" value="1"/>
</dbReference>